<dbReference type="InterPro" id="IPR039422">
    <property type="entry name" value="MarR/SlyA-like"/>
</dbReference>
<dbReference type="Gene3D" id="1.10.10.10">
    <property type="entry name" value="Winged helix-like DNA-binding domain superfamily/Winged helix DNA-binding domain"/>
    <property type="match status" value="1"/>
</dbReference>
<gene>
    <name evidence="2" type="ORF">PR018_22545</name>
</gene>
<evidence type="ECO:0000313" key="3">
    <source>
        <dbReference type="Proteomes" id="UP000318939"/>
    </source>
</evidence>
<dbReference type="InterPro" id="IPR036390">
    <property type="entry name" value="WH_DNA-bd_sf"/>
</dbReference>
<evidence type="ECO:0000313" key="2">
    <source>
        <dbReference type="EMBL" id="WFS25067.1"/>
    </source>
</evidence>
<dbReference type="PANTHER" id="PTHR33164">
    <property type="entry name" value="TRANSCRIPTIONAL REGULATOR, MARR FAMILY"/>
    <property type="match status" value="1"/>
</dbReference>
<organism evidence="2 3">
    <name type="scientific">Rhizobium rhododendri</name>
    <dbReference type="NCBI Taxonomy" id="2506430"/>
    <lineage>
        <taxon>Bacteria</taxon>
        <taxon>Pseudomonadati</taxon>
        <taxon>Pseudomonadota</taxon>
        <taxon>Alphaproteobacteria</taxon>
        <taxon>Hyphomicrobiales</taxon>
        <taxon>Rhizobiaceae</taxon>
        <taxon>Rhizobium/Agrobacterium group</taxon>
        <taxon>Rhizobium</taxon>
    </lineage>
</organism>
<protein>
    <submittedName>
        <fullName evidence="2">MarR family transcriptional regulator</fullName>
    </submittedName>
</protein>
<sequence>MQELMGDEKNSEFSPPLGYLLRQAAAAHRLKMDRALADLGITPPQLLVMTLIANNPGSSNADIARLASLTTPTVTVILKNLAVRGVFHTKRHRIDKRIKLLQLSKDGEVILAECRKRAVIVEKELESQLVPADINVIKKWLQSASDAEPLSDC</sequence>
<name>A0ABY8IN96_9HYPH</name>
<accession>A0ABY8IN96</accession>
<feature type="domain" description="HTH marR-type" evidence="1">
    <location>
        <begin position="14"/>
        <end position="146"/>
    </location>
</feature>
<dbReference type="PANTHER" id="PTHR33164:SF43">
    <property type="entry name" value="HTH-TYPE TRANSCRIPTIONAL REPRESSOR YETL"/>
    <property type="match status" value="1"/>
</dbReference>
<dbReference type="InterPro" id="IPR036388">
    <property type="entry name" value="WH-like_DNA-bd_sf"/>
</dbReference>
<dbReference type="RefSeq" id="WP_244615410.1">
    <property type="nucleotide sequence ID" value="NZ_CP117268.1"/>
</dbReference>
<dbReference type="InterPro" id="IPR000835">
    <property type="entry name" value="HTH_MarR-typ"/>
</dbReference>
<dbReference type="Pfam" id="PF01047">
    <property type="entry name" value="MarR"/>
    <property type="match status" value="1"/>
</dbReference>
<dbReference type="SUPFAM" id="SSF46785">
    <property type="entry name" value="Winged helix' DNA-binding domain"/>
    <property type="match status" value="1"/>
</dbReference>
<reference evidence="2 3" key="2">
    <citation type="journal article" date="2023" name="MicrobiologyOpen">
        <title>Genomics of the tumorigenes clade of the family Rhizobiaceae and description of Rhizobium rhododendri sp. nov.</title>
        <authorList>
            <person name="Kuzmanovic N."/>
            <person name="diCenzo G.C."/>
            <person name="Bunk B."/>
            <person name="Sproeer C."/>
            <person name="Fruehling A."/>
            <person name="Neumann-Schaal M."/>
            <person name="Overmann J."/>
            <person name="Smalla K."/>
        </authorList>
    </citation>
    <scope>NUCLEOTIDE SEQUENCE [LARGE SCALE GENOMIC DNA]</scope>
    <source>
        <strain evidence="3">rho-6.2</strain>
        <plasmid evidence="2 3">unnamed1</plasmid>
    </source>
</reference>
<reference evidence="2 3" key="1">
    <citation type="journal article" date="2019" name="Phytopathology">
        <title>A Novel Group of Rhizobium tumorigenes-Like Agrobacteria Associated with Crown Gall Disease of Rhododendron and Blueberry.</title>
        <authorList>
            <person name="Kuzmanovic N."/>
            <person name="Behrens P."/>
            <person name="Idczak E."/>
            <person name="Wagner S."/>
            <person name="Gotz M."/>
            <person name="Sproer C."/>
            <person name="Bunk B."/>
            <person name="Overmann J."/>
            <person name="Smalla K."/>
        </authorList>
    </citation>
    <scope>NUCLEOTIDE SEQUENCE [LARGE SCALE GENOMIC DNA]</scope>
    <source>
        <strain evidence="3">rho-6.2</strain>
    </source>
</reference>
<proteinExistence type="predicted"/>
<keyword evidence="2" id="KW-0614">Plasmid</keyword>
<dbReference type="Proteomes" id="UP000318939">
    <property type="component" value="Plasmid unnamed1"/>
</dbReference>
<dbReference type="PROSITE" id="PS50995">
    <property type="entry name" value="HTH_MARR_2"/>
    <property type="match status" value="1"/>
</dbReference>
<keyword evidence="3" id="KW-1185">Reference proteome</keyword>
<dbReference type="SMART" id="SM00347">
    <property type="entry name" value="HTH_MARR"/>
    <property type="match status" value="1"/>
</dbReference>
<dbReference type="EMBL" id="CP117268">
    <property type="protein sequence ID" value="WFS25067.1"/>
    <property type="molecule type" value="Genomic_DNA"/>
</dbReference>
<geneLocation type="plasmid" evidence="2 3">
    <name>unnamed1</name>
</geneLocation>
<evidence type="ECO:0000259" key="1">
    <source>
        <dbReference type="PROSITE" id="PS50995"/>
    </source>
</evidence>